<dbReference type="AlphaFoldDB" id="A0A512BBJ8"/>
<keyword evidence="4" id="KW-1185">Reference proteome</keyword>
<evidence type="ECO:0000256" key="1">
    <source>
        <dbReference type="SAM" id="Phobius"/>
    </source>
</evidence>
<feature type="domain" description="HTH LytTR-type" evidence="2">
    <location>
        <begin position="163"/>
        <end position="272"/>
    </location>
</feature>
<gene>
    <name evidence="3" type="ORF">SAE01_17510</name>
</gene>
<dbReference type="PANTHER" id="PTHR37299">
    <property type="entry name" value="TRANSCRIPTIONAL REGULATOR-RELATED"/>
    <property type="match status" value="1"/>
</dbReference>
<dbReference type="SMART" id="SM00850">
    <property type="entry name" value="LytTR"/>
    <property type="match status" value="1"/>
</dbReference>
<dbReference type="PANTHER" id="PTHR37299:SF1">
    <property type="entry name" value="STAGE 0 SPORULATION PROTEIN A HOMOLOG"/>
    <property type="match status" value="1"/>
</dbReference>
<dbReference type="InterPro" id="IPR007492">
    <property type="entry name" value="LytTR_DNA-bd_dom"/>
</dbReference>
<dbReference type="GO" id="GO:0003677">
    <property type="term" value="F:DNA binding"/>
    <property type="evidence" value="ECO:0007669"/>
    <property type="project" value="InterPro"/>
</dbReference>
<dbReference type="GO" id="GO:0000156">
    <property type="term" value="F:phosphorelay response regulator activity"/>
    <property type="evidence" value="ECO:0007669"/>
    <property type="project" value="InterPro"/>
</dbReference>
<dbReference type="RefSeq" id="WP_147203378.1">
    <property type="nucleotide sequence ID" value="NZ_BJYT01000005.1"/>
</dbReference>
<dbReference type="PROSITE" id="PS50930">
    <property type="entry name" value="HTH_LYTTR"/>
    <property type="match status" value="1"/>
</dbReference>
<accession>A0A512BBJ8</accession>
<dbReference type="InterPro" id="IPR046947">
    <property type="entry name" value="LytR-like"/>
</dbReference>
<keyword evidence="1" id="KW-0812">Transmembrane</keyword>
<comment type="caution">
    <text evidence="3">The sequence shown here is derived from an EMBL/GenBank/DDBJ whole genome shotgun (WGS) entry which is preliminary data.</text>
</comment>
<keyword evidence="1" id="KW-0472">Membrane</keyword>
<dbReference type="Proteomes" id="UP000321513">
    <property type="component" value="Unassembled WGS sequence"/>
</dbReference>
<feature type="transmembrane region" description="Helical" evidence="1">
    <location>
        <begin position="39"/>
        <end position="61"/>
    </location>
</feature>
<dbReference type="Gene3D" id="2.40.50.1020">
    <property type="entry name" value="LytTr DNA-binding domain"/>
    <property type="match status" value="1"/>
</dbReference>
<name>A0A512BBJ8_9BACT</name>
<feature type="transmembrane region" description="Helical" evidence="1">
    <location>
        <begin position="82"/>
        <end position="108"/>
    </location>
</feature>
<proteinExistence type="predicted"/>
<protein>
    <recommendedName>
        <fullName evidence="2">HTH LytTR-type domain-containing protein</fullName>
    </recommendedName>
</protein>
<organism evidence="3 4">
    <name type="scientific">Segetibacter aerophilus</name>
    <dbReference type="NCBI Taxonomy" id="670293"/>
    <lineage>
        <taxon>Bacteria</taxon>
        <taxon>Pseudomonadati</taxon>
        <taxon>Bacteroidota</taxon>
        <taxon>Chitinophagia</taxon>
        <taxon>Chitinophagales</taxon>
        <taxon>Chitinophagaceae</taxon>
        <taxon>Segetibacter</taxon>
    </lineage>
</organism>
<feature type="transmembrane region" description="Helical" evidence="1">
    <location>
        <begin position="12"/>
        <end position="33"/>
    </location>
</feature>
<dbReference type="EMBL" id="BJYT01000005">
    <property type="protein sequence ID" value="GEO09255.1"/>
    <property type="molecule type" value="Genomic_DNA"/>
</dbReference>
<feature type="transmembrane region" description="Helical" evidence="1">
    <location>
        <begin position="120"/>
        <end position="142"/>
    </location>
</feature>
<dbReference type="OrthoDB" id="9787344at2"/>
<dbReference type="Pfam" id="PF04397">
    <property type="entry name" value="LytTR"/>
    <property type="match status" value="1"/>
</dbReference>
<evidence type="ECO:0000313" key="4">
    <source>
        <dbReference type="Proteomes" id="UP000321513"/>
    </source>
</evidence>
<evidence type="ECO:0000313" key="3">
    <source>
        <dbReference type="EMBL" id="GEO09255.1"/>
    </source>
</evidence>
<sequence length="274" mass="31985">MKKEGTDIRIVYNDVPLFLLLLPFINALNYYLTYTNISFNWHTALTFTIDTLQGYAAWWTIRSIIIHLDRKLPHQPKPVKRILIQLLVTSMAGLAVIIITTEIINAIAKDTPVPSDFYKYDIFIFLIWFFVINGIYIGLHYYKLWHESETQRNHEKRLRKEGFIIKQGKQHLNIPFSEIASVYLAGEYAMLLTVGSKKHLLDQSLDNVEKQLPVEHFFRLNRQHILHRKMITGFERAENGKLNILVVNTHHPSVPLQVSRTKASAFKAWFNAQN</sequence>
<reference evidence="3 4" key="1">
    <citation type="submission" date="2019-07" db="EMBL/GenBank/DDBJ databases">
        <title>Whole genome shotgun sequence of Segetibacter aerophilus NBRC 106135.</title>
        <authorList>
            <person name="Hosoyama A."/>
            <person name="Uohara A."/>
            <person name="Ohji S."/>
            <person name="Ichikawa N."/>
        </authorList>
    </citation>
    <scope>NUCLEOTIDE SEQUENCE [LARGE SCALE GENOMIC DNA]</scope>
    <source>
        <strain evidence="3 4">NBRC 106135</strain>
    </source>
</reference>
<evidence type="ECO:0000259" key="2">
    <source>
        <dbReference type="PROSITE" id="PS50930"/>
    </source>
</evidence>
<keyword evidence="1" id="KW-1133">Transmembrane helix</keyword>